<proteinExistence type="predicted"/>
<dbReference type="Proteomes" id="UP000037122">
    <property type="component" value="Unassembled WGS sequence"/>
</dbReference>
<dbReference type="AlphaFoldDB" id="A0A0L0P728"/>
<comment type="caution">
    <text evidence="1">The sequence shown here is derived from an EMBL/GenBank/DDBJ whole genome shotgun (WGS) entry which is preliminary data.</text>
</comment>
<accession>A0A0L0P728</accession>
<protein>
    <submittedName>
        <fullName evidence="1">Uncharacterized protein</fullName>
    </submittedName>
</protein>
<sequence>MGQLLYMYLAVKSMVIFRGKFQNSGAPGNPYCVQAKITKLEVGFFFFCF</sequence>
<name>A0A0L0P728_CANAR</name>
<organism evidence="1 2">
    <name type="scientific">Candidozyma auris</name>
    <name type="common">Yeast</name>
    <name type="synonym">Candida auris</name>
    <dbReference type="NCBI Taxonomy" id="498019"/>
    <lineage>
        <taxon>Eukaryota</taxon>
        <taxon>Fungi</taxon>
        <taxon>Dikarya</taxon>
        <taxon>Ascomycota</taxon>
        <taxon>Saccharomycotina</taxon>
        <taxon>Pichiomycetes</taxon>
        <taxon>Metschnikowiaceae</taxon>
        <taxon>Candidozyma</taxon>
    </lineage>
</organism>
<evidence type="ECO:0000313" key="1">
    <source>
        <dbReference type="EMBL" id="KNE02119.1"/>
    </source>
</evidence>
<dbReference type="VEuPathDB" id="FungiDB:QG37_00803"/>
<dbReference type="EMBL" id="LGST01000006">
    <property type="protein sequence ID" value="KNE02119.1"/>
    <property type="molecule type" value="Genomic_DNA"/>
</dbReference>
<evidence type="ECO:0000313" key="2">
    <source>
        <dbReference type="Proteomes" id="UP000037122"/>
    </source>
</evidence>
<gene>
    <name evidence="1" type="ORF">QG37_00803</name>
</gene>
<reference evidence="2" key="1">
    <citation type="journal article" date="2015" name="BMC Genomics">
        <title>Draft genome of a commonly misdiagnosed multidrug resistant pathogen Candida auris.</title>
        <authorList>
            <person name="Chatterjee S."/>
            <person name="Alampalli S.V."/>
            <person name="Nageshan R.K."/>
            <person name="Chettiar S.T."/>
            <person name="Joshi S."/>
            <person name="Tatu U.S."/>
        </authorList>
    </citation>
    <scope>NUCLEOTIDE SEQUENCE [LARGE SCALE GENOMIC DNA]</scope>
    <source>
        <strain evidence="2">6684</strain>
    </source>
</reference>